<accession>A0ABS4IVD5</accession>
<dbReference type="EMBL" id="JAGGLB010000009">
    <property type="protein sequence ID" value="MBP1991532.1"/>
    <property type="molecule type" value="Genomic_DNA"/>
</dbReference>
<comment type="caution">
    <text evidence="2">The sequence shown here is derived from an EMBL/GenBank/DDBJ whole genome shotgun (WGS) entry which is preliminary data.</text>
</comment>
<feature type="chain" id="PRO_5046071428" description="Lipoprotein" evidence="1">
    <location>
        <begin position="21"/>
        <end position="171"/>
    </location>
</feature>
<evidence type="ECO:0000313" key="3">
    <source>
        <dbReference type="Proteomes" id="UP001519287"/>
    </source>
</evidence>
<dbReference type="Proteomes" id="UP001519287">
    <property type="component" value="Unassembled WGS sequence"/>
</dbReference>
<protein>
    <recommendedName>
        <fullName evidence="4">Lipoprotein</fullName>
    </recommendedName>
</protein>
<reference evidence="2 3" key="1">
    <citation type="submission" date="2021-03" db="EMBL/GenBank/DDBJ databases">
        <title>Genomic Encyclopedia of Type Strains, Phase IV (KMG-IV): sequencing the most valuable type-strain genomes for metagenomic binning, comparative biology and taxonomic classification.</title>
        <authorList>
            <person name="Goeker M."/>
        </authorList>
    </citation>
    <scope>NUCLEOTIDE SEQUENCE [LARGE SCALE GENOMIC DNA]</scope>
    <source>
        <strain evidence="2 3">DSM 26048</strain>
    </source>
</reference>
<sequence>MKWLACLILVTTLISSCSRAELSKEQTIAPDHTPGFVTPTVLQTESQKDVIVYLDEGKYQDEEKEIVQVLNRYLKIFSENDAQGYMDLYLYPEKMKGTFDLGKIVLEITDLDFDVKPNPNLKDTDKEVIVEKLQKVPANSSEITKDRQLFSFTNTDKGWKLIGISDNWNDL</sequence>
<evidence type="ECO:0008006" key="4">
    <source>
        <dbReference type="Google" id="ProtNLM"/>
    </source>
</evidence>
<keyword evidence="3" id="KW-1185">Reference proteome</keyword>
<name>A0ABS4IVD5_9BACL</name>
<evidence type="ECO:0000313" key="2">
    <source>
        <dbReference type="EMBL" id="MBP1991532.1"/>
    </source>
</evidence>
<organism evidence="2 3">
    <name type="scientific">Paenibacillus eucommiae</name>
    <dbReference type="NCBI Taxonomy" id="1355755"/>
    <lineage>
        <taxon>Bacteria</taxon>
        <taxon>Bacillati</taxon>
        <taxon>Bacillota</taxon>
        <taxon>Bacilli</taxon>
        <taxon>Bacillales</taxon>
        <taxon>Paenibacillaceae</taxon>
        <taxon>Paenibacillus</taxon>
    </lineage>
</organism>
<gene>
    <name evidence="2" type="ORF">J2Z66_003139</name>
</gene>
<dbReference type="PROSITE" id="PS51257">
    <property type="entry name" value="PROKAR_LIPOPROTEIN"/>
    <property type="match status" value="1"/>
</dbReference>
<dbReference type="RefSeq" id="WP_209972281.1">
    <property type="nucleotide sequence ID" value="NZ_JAGGLB010000009.1"/>
</dbReference>
<keyword evidence="1" id="KW-0732">Signal</keyword>
<proteinExistence type="predicted"/>
<evidence type="ECO:0000256" key="1">
    <source>
        <dbReference type="SAM" id="SignalP"/>
    </source>
</evidence>
<feature type="signal peptide" evidence="1">
    <location>
        <begin position="1"/>
        <end position="20"/>
    </location>
</feature>